<dbReference type="EMBL" id="RXHI01000028">
    <property type="protein sequence ID" value="RUA21965.1"/>
    <property type="molecule type" value="Genomic_DNA"/>
</dbReference>
<name>A0A3S0NWI6_9GAMM</name>
<proteinExistence type="predicted"/>
<organism evidence="1">
    <name type="scientific">Billgrantia gudaonensis</name>
    <dbReference type="NCBI Taxonomy" id="376427"/>
    <lineage>
        <taxon>Bacteria</taxon>
        <taxon>Pseudomonadati</taxon>
        <taxon>Pseudomonadota</taxon>
        <taxon>Gammaproteobacteria</taxon>
        <taxon>Oceanospirillales</taxon>
        <taxon>Halomonadaceae</taxon>
        <taxon>Billgrantia</taxon>
    </lineage>
</organism>
<evidence type="ECO:0000313" key="1">
    <source>
        <dbReference type="EMBL" id="RUA21965.1"/>
    </source>
</evidence>
<sequence>MPLWSLDAGQFGLHGGTLLPELPRDMVARGRSVMGPVGVGFLAFKALVTTLQPLRSVAVAQCTERRCVDLNPSVTSA</sequence>
<accession>A0A3S0NWI6</accession>
<comment type="caution">
    <text evidence="1">The sequence shown here is derived from an EMBL/GenBank/DDBJ whole genome shotgun (WGS) entry which is preliminary data.</text>
</comment>
<dbReference type="AlphaFoldDB" id="A0A3S0NWI6"/>
<protein>
    <submittedName>
        <fullName evidence="1">Uncharacterized protein</fullName>
    </submittedName>
</protein>
<gene>
    <name evidence="1" type="ORF">DSL92_08565</name>
</gene>
<reference evidence="1" key="1">
    <citation type="submission" date="2018-12" db="EMBL/GenBank/DDBJ databases">
        <authorList>
            <person name="Jadhav K."/>
            <person name="Kushwaha B."/>
            <person name="Jadhav I."/>
        </authorList>
    </citation>
    <scope>NUCLEOTIDE SEQUENCE [LARGE SCALE GENOMIC DNA]</scope>
    <source>
        <strain evidence="1">SBS 10</strain>
    </source>
</reference>